<accession>A0A8S5TXH6</accession>
<protein>
    <recommendedName>
        <fullName evidence="1">DUF4886 domain-containing protein</fullName>
    </recommendedName>
</protein>
<feature type="domain" description="DUF4886" evidence="1">
    <location>
        <begin position="547"/>
        <end position="770"/>
    </location>
</feature>
<proteinExistence type="predicted"/>
<organism evidence="2">
    <name type="scientific">Siphoviridae sp. ctvBz3</name>
    <dbReference type="NCBI Taxonomy" id="2825720"/>
    <lineage>
        <taxon>Viruses</taxon>
        <taxon>Duplodnaviria</taxon>
        <taxon>Heunggongvirae</taxon>
        <taxon>Uroviricota</taxon>
        <taxon>Caudoviricetes</taxon>
    </lineage>
</organism>
<dbReference type="EMBL" id="BK015955">
    <property type="protein sequence ID" value="DAF86906.1"/>
    <property type="molecule type" value="Genomic_DNA"/>
</dbReference>
<dbReference type="Pfam" id="PF16227">
    <property type="entry name" value="DUF4886"/>
    <property type="match status" value="1"/>
</dbReference>
<evidence type="ECO:0000313" key="2">
    <source>
        <dbReference type="EMBL" id="DAF86906.1"/>
    </source>
</evidence>
<sequence length="812" mass="90850">MAKIHKLTKKGQTIYPATTTDAVVHPTTRKNLTEELSKLESKTESLSKITGVSSAVIKFSKQYELKELPFTIFRGSVINLLGDVSTITCRTNKEDSDYQTVMNGTIADRDIRFVKNNNVISDMVIFTSEDGGIYNNLKKLIADVSGFIALDAVIDNFFDIVPQLISSQTLETGRVNYTDGSTTSGGFHYKISFNKGEYKKIKVRIYSPYIGGETNIGYAFKSSEGTYISGGTAKFLEGNAMYSMEIIDVPENAEMFVNTAPSDKNIPEGIVFIKSGLIESVLSEIDAIKKDVAINLKSAENLTMGLSATQKIVGLKKAVELSFDTAYQMVELPFLINSGEKICLYGDVSTITCRTNKEDLDYQTVMNGTIADRDIKFIKNDSSKGNLIIYVKTESLLSKLPVHKIIDTAFIEIGGFLTIKETSRKVALFDIKNKFNVKIHIPKDGNKYSLTYAYSETDSLKNGSKLILPDESIIGESIERTLIVKNTNNYHYAIITFDESKTPTAHLEDLNSQIQYINKNTEKILAIEKSLANNKRADIVYKVRPAKILWIGNSFSDLSTNLLGRLFKKIGFDIVIGLSYQGGATLEFYDKAKESNTSKSLYLKYKDGEWLNTMQNAPSNTLIDKLNDENWDIIFFQQGSASSGLYSTYIPYFQSLQEWLPKRIQSLGYKVGWLMPWAWSDKRISEVGGNLDGGLNNEEMYANIASATNQLIDNFGDYINIFCPCGTAVQNQFNYYSQDDLYGSSGDGQHPLDKGYYASTCTLFHKIAEYLYNKNLNDIVWSEELGVDKDLFDKTKESAINAINNPFNKTDL</sequence>
<name>A0A8S5TXH6_9CAUD</name>
<dbReference type="InterPro" id="IPR032616">
    <property type="entry name" value="DUF4886"/>
</dbReference>
<dbReference type="Gene3D" id="3.40.50.1110">
    <property type="entry name" value="SGNH hydrolase"/>
    <property type="match status" value="1"/>
</dbReference>
<evidence type="ECO:0000259" key="1">
    <source>
        <dbReference type="Pfam" id="PF16227"/>
    </source>
</evidence>
<dbReference type="InterPro" id="IPR036514">
    <property type="entry name" value="SGNH_hydro_sf"/>
</dbReference>
<reference evidence="2" key="1">
    <citation type="journal article" date="2021" name="Proc. Natl. Acad. Sci. U.S.A.">
        <title>A Catalog of Tens of Thousands of Viruses from Human Metagenomes Reveals Hidden Associations with Chronic Diseases.</title>
        <authorList>
            <person name="Tisza M.J."/>
            <person name="Buck C.B."/>
        </authorList>
    </citation>
    <scope>NUCLEOTIDE SEQUENCE</scope>
    <source>
        <strain evidence="2">CtvBz3</strain>
    </source>
</reference>